<keyword evidence="10 20" id="KW-1133">Transmembrane helix</keyword>
<dbReference type="Pfam" id="PF13927">
    <property type="entry name" value="Ig_3"/>
    <property type="match status" value="1"/>
</dbReference>
<dbReference type="GO" id="GO:0043204">
    <property type="term" value="C:perikaryon"/>
    <property type="evidence" value="ECO:0007669"/>
    <property type="project" value="UniProtKB-SubCell"/>
</dbReference>
<dbReference type="FunFam" id="3.80.10.10:FF:000058">
    <property type="entry name" value="immunoglobulin superfamily containing leucine-rich repeat protein 2"/>
    <property type="match status" value="1"/>
</dbReference>
<evidence type="ECO:0000256" key="3">
    <source>
        <dbReference type="ARBA" id="ARBA00004484"/>
    </source>
</evidence>
<keyword evidence="14" id="KW-0966">Cell projection</keyword>
<dbReference type="GO" id="GO:0099536">
    <property type="term" value="P:synaptic signaling"/>
    <property type="evidence" value="ECO:0007669"/>
    <property type="project" value="Ensembl"/>
</dbReference>
<protein>
    <recommendedName>
        <fullName evidence="18">Leucine-rich repeat, immunoglobulin-like domain and transmembrane domain-containing protein 3</fullName>
    </recommendedName>
</protein>
<evidence type="ECO:0000256" key="5">
    <source>
        <dbReference type="ARBA" id="ARBA00022614"/>
    </source>
</evidence>
<dbReference type="HOGENOM" id="CLU_019650_0_0_1"/>
<dbReference type="InterPro" id="IPR013783">
    <property type="entry name" value="Ig-like_fold"/>
</dbReference>
<dbReference type="SMART" id="SM00369">
    <property type="entry name" value="LRR_TYP"/>
    <property type="match status" value="4"/>
</dbReference>
<dbReference type="CTD" id="345193"/>
<evidence type="ECO:0000256" key="2">
    <source>
        <dbReference type="ARBA" id="ARBA00004279"/>
    </source>
</evidence>
<feature type="chain" id="PRO_5023900305" description="Leucine-rich repeat, immunoglobulin-like domain and transmembrane domain-containing protein 3" evidence="21">
    <location>
        <begin position="20"/>
        <end position="685"/>
    </location>
</feature>
<dbReference type="PRINTS" id="PR00019">
    <property type="entry name" value="LEURICHRPT"/>
</dbReference>
<keyword evidence="15" id="KW-0844">Vision</keyword>
<dbReference type="GO" id="GO:0009416">
    <property type="term" value="P:response to light stimulus"/>
    <property type="evidence" value="ECO:0007669"/>
    <property type="project" value="Ensembl"/>
</dbReference>
<keyword evidence="13" id="KW-0325">Glycoprotein</keyword>
<evidence type="ECO:0000256" key="10">
    <source>
        <dbReference type="ARBA" id="ARBA00022989"/>
    </source>
</evidence>
<dbReference type="GeneTree" id="ENSGT00940000156627"/>
<evidence type="ECO:0000256" key="17">
    <source>
        <dbReference type="ARBA" id="ARBA00056292"/>
    </source>
</evidence>
<evidence type="ECO:0000259" key="22">
    <source>
        <dbReference type="PROSITE" id="PS50835"/>
    </source>
</evidence>
<dbReference type="eggNOG" id="KOG0619">
    <property type="taxonomic scope" value="Eukaryota"/>
</dbReference>
<dbReference type="InterPro" id="IPR050467">
    <property type="entry name" value="LRFN"/>
</dbReference>
<evidence type="ECO:0000256" key="9">
    <source>
        <dbReference type="ARBA" id="ARBA00022824"/>
    </source>
</evidence>
<evidence type="ECO:0000259" key="23">
    <source>
        <dbReference type="PROSITE" id="PS50853"/>
    </source>
</evidence>
<keyword evidence="7 21" id="KW-0732">Signal</keyword>
<reference evidence="24" key="2">
    <citation type="submission" date="2025-08" db="UniProtKB">
        <authorList>
            <consortium name="Ensembl"/>
        </authorList>
    </citation>
    <scope>IDENTIFICATION</scope>
    <source>
        <strain evidence="24">Thorbecke</strain>
    </source>
</reference>
<dbReference type="FunFam" id="2.60.40.10:FF:001368">
    <property type="entry name" value="Leucine rich repeat, Ig-like and transmembrane domains 3"/>
    <property type="match status" value="1"/>
</dbReference>
<feature type="compositionally biased region" description="Basic and acidic residues" evidence="19">
    <location>
        <begin position="357"/>
        <end position="368"/>
    </location>
</feature>
<feature type="transmembrane region" description="Helical" evidence="20">
    <location>
        <begin position="587"/>
        <end position="610"/>
    </location>
</feature>
<dbReference type="GO" id="GO:0045202">
    <property type="term" value="C:synapse"/>
    <property type="evidence" value="ECO:0007669"/>
    <property type="project" value="GOC"/>
</dbReference>
<dbReference type="SMART" id="SM00409">
    <property type="entry name" value="IG"/>
    <property type="match status" value="1"/>
</dbReference>
<evidence type="ECO:0000256" key="8">
    <source>
        <dbReference type="ARBA" id="ARBA00022737"/>
    </source>
</evidence>
<sequence>MSFFACLCIVLRFLESVSSSCPSQCTCDYHGRNDGSGARLVLCNDLDMNEVPTNFPVDTVKLRIEKTVIRGIPAEAFYYLVDLQYLWVTYNSVASVDSRSFYNLKQLHELRLDGNSLASFPWTSLLDMPHLRTLDLHNNRITSVPTEAVKYLKSLAYLDLSSNRLTTLPPDFLESWSHLVTTPSENPDLSPRRIILGLQDNPWFCDCRISKIIELSKFADPAVVLLDPLMICSEPERLTGVLFQRAELERCLKPSVMTSATKITSAPGSNVLLRCDATGYPTPQLTWTRSNSLPVNYTVIQESPGEGVRWSIISLAGISHKDAGDYKCKAKNLAGMSEAVVTVTVVGTVTTTISSDISERRTGDHLEPEAQPGFGRPTSMSTSSSSPESLSSSSSFPASSTSVSASALSPPATSFSLSPFFSSIISSTTTLSTGASARPTMASRQSLQLHADGRRNLKVEMSGSKLPPASASKKEELAFLDQATPTETNATVENLRVVSETEESVTLKWNTINTMHNSAMTVLYSKYGDKDLLLLNADSSKNQVTIDGLEPGRQYMACVCPKGVPPQRDKCITFSTDRVVEEGDSQWSFLIVVTSTACVVAVPLICFLLYKVCKLQCKSDSFWEDDLSKETYIQFETLSPRSQSVGELWTRRHRDDTEKLLLCSKSSVDSQLTFKSEDFKPVYYC</sequence>
<dbReference type="OrthoDB" id="9229163at2759"/>
<dbReference type="InterPro" id="IPR003598">
    <property type="entry name" value="Ig_sub2"/>
</dbReference>
<dbReference type="RefSeq" id="XP_002717231.3">
    <property type="nucleotide sequence ID" value="XM_002717185.5"/>
</dbReference>
<keyword evidence="16" id="KW-0393">Immunoglobulin domain</keyword>
<dbReference type="GO" id="GO:0060386">
    <property type="term" value="P:synapse assembly involved in innervation"/>
    <property type="evidence" value="ECO:0007669"/>
    <property type="project" value="Ensembl"/>
</dbReference>
<evidence type="ECO:0000256" key="14">
    <source>
        <dbReference type="ARBA" id="ARBA00023273"/>
    </source>
</evidence>
<keyword evidence="5" id="KW-0433">Leucine-rich repeat</keyword>
<evidence type="ECO:0000256" key="16">
    <source>
        <dbReference type="ARBA" id="ARBA00023319"/>
    </source>
</evidence>
<dbReference type="InterPro" id="IPR003961">
    <property type="entry name" value="FN3_dom"/>
</dbReference>
<evidence type="ECO:0000256" key="4">
    <source>
        <dbReference type="ARBA" id="ARBA00022606"/>
    </source>
</evidence>
<dbReference type="InterPro" id="IPR007110">
    <property type="entry name" value="Ig-like_dom"/>
</dbReference>
<evidence type="ECO:0000256" key="20">
    <source>
        <dbReference type="SAM" id="Phobius"/>
    </source>
</evidence>
<dbReference type="eggNOG" id="KOG3656">
    <property type="taxonomic scope" value="Eukaryota"/>
</dbReference>
<reference evidence="24" key="3">
    <citation type="submission" date="2025-09" db="UniProtKB">
        <authorList>
            <consortium name="Ensembl"/>
        </authorList>
    </citation>
    <scope>IDENTIFICATION</scope>
    <source>
        <strain evidence="24">Thorbecke</strain>
    </source>
</reference>
<feature type="domain" description="Fibronectin type-III" evidence="23">
    <location>
        <begin position="491"/>
        <end position="579"/>
    </location>
</feature>
<dbReference type="GO" id="GO:0040036">
    <property type="term" value="P:regulation of fibroblast growth factor receptor signaling pathway"/>
    <property type="evidence" value="ECO:0007669"/>
    <property type="project" value="Ensembl"/>
</dbReference>
<dbReference type="InParanoid" id="G1SKP6"/>
<evidence type="ECO:0000256" key="13">
    <source>
        <dbReference type="ARBA" id="ARBA00023180"/>
    </source>
</evidence>
<organism evidence="24 25">
    <name type="scientific">Oryctolagus cuniculus</name>
    <name type="common">Rabbit</name>
    <dbReference type="NCBI Taxonomy" id="9986"/>
    <lineage>
        <taxon>Eukaryota</taxon>
        <taxon>Metazoa</taxon>
        <taxon>Chordata</taxon>
        <taxon>Craniata</taxon>
        <taxon>Vertebrata</taxon>
        <taxon>Euteleostomi</taxon>
        <taxon>Mammalia</taxon>
        <taxon>Eutheria</taxon>
        <taxon>Euarchontoglires</taxon>
        <taxon>Glires</taxon>
        <taxon>Lagomorpha</taxon>
        <taxon>Leporidae</taxon>
        <taxon>Oryctolagus</taxon>
    </lineage>
</organism>
<dbReference type="GO" id="GO:0008104">
    <property type="term" value="P:intracellular protein localization"/>
    <property type="evidence" value="ECO:0007669"/>
    <property type="project" value="Ensembl"/>
</dbReference>
<dbReference type="SUPFAM" id="SSF52058">
    <property type="entry name" value="L domain-like"/>
    <property type="match status" value="1"/>
</dbReference>
<reference evidence="24 25" key="1">
    <citation type="journal article" date="2011" name="Nature">
        <title>A high-resolution map of human evolutionary constraint using 29 mammals.</title>
        <authorList>
            <person name="Lindblad-Toh K."/>
            <person name="Garber M."/>
            <person name="Zuk O."/>
            <person name="Lin M.F."/>
            <person name="Parker B.J."/>
            <person name="Washietl S."/>
            <person name="Kheradpour P."/>
            <person name="Ernst J."/>
            <person name="Jordan G."/>
            <person name="Mauceli E."/>
            <person name="Ward L.D."/>
            <person name="Lowe C.B."/>
            <person name="Holloway A.K."/>
            <person name="Clamp M."/>
            <person name="Gnerre S."/>
            <person name="Alfoldi J."/>
            <person name="Beal K."/>
            <person name="Chang J."/>
            <person name="Clawson H."/>
            <person name="Cuff J."/>
            <person name="Di Palma F."/>
            <person name="Fitzgerald S."/>
            <person name="Flicek P."/>
            <person name="Guttman M."/>
            <person name="Hubisz M.J."/>
            <person name="Jaffe D.B."/>
            <person name="Jungreis I."/>
            <person name="Kent W.J."/>
            <person name="Kostka D."/>
            <person name="Lara M."/>
            <person name="Martins A.L."/>
            <person name="Massingham T."/>
            <person name="Moltke I."/>
            <person name="Raney B.J."/>
            <person name="Rasmussen M.D."/>
            <person name="Robinson J."/>
            <person name="Stark A."/>
            <person name="Vilella A.J."/>
            <person name="Wen J."/>
            <person name="Xie X."/>
            <person name="Zody M.C."/>
            <person name="Baldwin J."/>
            <person name="Bloom T."/>
            <person name="Chin C.W."/>
            <person name="Heiman D."/>
            <person name="Nicol R."/>
            <person name="Nusbaum C."/>
            <person name="Young S."/>
            <person name="Wilkinson J."/>
            <person name="Worley K.C."/>
            <person name="Kovar C.L."/>
            <person name="Muzny D.M."/>
            <person name="Gibbs R.A."/>
            <person name="Cree A."/>
            <person name="Dihn H.H."/>
            <person name="Fowler G."/>
            <person name="Jhangiani S."/>
            <person name="Joshi V."/>
            <person name="Lee S."/>
            <person name="Lewis L.R."/>
            <person name="Nazareth L.V."/>
            <person name="Okwuonu G."/>
            <person name="Santibanez J."/>
            <person name="Warren W.C."/>
            <person name="Mardis E.R."/>
            <person name="Weinstock G.M."/>
            <person name="Wilson R.K."/>
            <person name="Delehaunty K."/>
            <person name="Dooling D."/>
            <person name="Fronik C."/>
            <person name="Fulton L."/>
            <person name="Fulton B."/>
            <person name="Graves T."/>
            <person name="Minx P."/>
            <person name="Sodergren E."/>
            <person name="Birney E."/>
            <person name="Margulies E.H."/>
            <person name="Herrero J."/>
            <person name="Green E.D."/>
            <person name="Haussler D."/>
            <person name="Siepel A."/>
            <person name="Goldman N."/>
            <person name="Pollard K.S."/>
            <person name="Pedersen J.S."/>
            <person name="Lander E.S."/>
            <person name="Kellis M."/>
        </authorList>
    </citation>
    <scope>NUCLEOTIDE SEQUENCE [LARGE SCALE GENOMIC DNA]</scope>
    <source>
        <strain evidence="24 25">Thorbecke inbred</strain>
    </source>
</reference>
<evidence type="ECO:0000313" key="24">
    <source>
        <dbReference type="Ensembl" id="ENSOCUP00000003394.4"/>
    </source>
</evidence>
<dbReference type="Bgee" id="ENSOCUG00000003908">
    <property type="expression patterns" value="Expressed in adult mammalian kidney and 1 other cell type or tissue"/>
</dbReference>
<proteinExistence type="predicted"/>
<evidence type="ECO:0000256" key="11">
    <source>
        <dbReference type="ARBA" id="ARBA00023136"/>
    </source>
</evidence>
<dbReference type="GO" id="GO:0005789">
    <property type="term" value="C:endoplasmic reticulum membrane"/>
    <property type="evidence" value="ECO:0007669"/>
    <property type="project" value="UniProtKB-SubCell"/>
</dbReference>
<dbReference type="PROSITE" id="PS50853">
    <property type="entry name" value="FN3"/>
    <property type="match status" value="1"/>
</dbReference>
<dbReference type="AlphaFoldDB" id="G1SKP6"/>
<dbReference type="GO" id="GO:0051286">
    <property type="term" value="C:cell tip"/>
    <property type="evidence" value="ECO:0007669"/>
    <property type="project" value="Ensembl"/>
</dbReference>
<dbReference type="eggNOG" id="KOG3510">
    <property type="taxonomic scope" value="Eukaryota"/>
</dbReference>
<dbReference type="PROSITE" id="PS50835">
    <property type="entry name" value="IG_LIKE"/>
    <property type="match status" value="1"/>
</dbReference>
<feature type="domain" description="Ig-like" evidence="22">
    <location>
        <begin position="254"/>
        <end position="344"/>
    </location>
</feature>
<keyword evidence="9" id="KW-0256">Endoplasmic reticulum</keyword>
<dbReference type="SUPFAM" id="SSF48726">
    <property type="entry name" value="Immunoglobulin"/>
    <property type="match status" value="1"/>
</dbReference>
<gene>
    <name evidence="24" type="primary">LRIT3</name>
</gene>
<dbReference type="Gene3D" id="2.60.40.10">
    <property type="entry name" value="Immunoglobulins"/>
    <property type="match status" value="2"/>
</dbReference>
<keyword evidence="25" id="KW-1185">Reference proteome</keyword>
<dbReference type="InterPro" id="IPR003599">
    <property type="entry name" value="Ig_sub"/>
</dbReference>
<evidence type="ECO:0000256" key="12">
    <source>
        <dbReference type="ARBA" id="ARBA00023157"/>
    </source>
</evidence>
<comment type="subcellular location">
    <subcellularLocation>
        <location evidence="2">Cell projection</location>
        <location evidence="2">Dendrite</location>
    </subcellularLocation>
    <subcellularLocation>
        <location evidence="1">Endoplasmic reticulum membrane</location>
        <topology evidence="1">Single-pass type I membrane protein</topology>
    </subcellularLocation>
    <subcellularLocation>
        <location evidence="3">Perikaryon</location>
    </subcellularLocation>
</comment>
<keyword evidence="11 20" id="KW-0472">Membrane</keyword>
<dbReference type="SMART" id="SM00408">
    <property type="entry name" value="IGc2"/>
    <property type="match status" value="1"/>
</dbReference>
<dbReference type="STRING" id="9986.ENSOCUP00000003394"/>
<keyword evidence="8" id="KW-0677">Repeat</keyword>
<dbReference type="InterPro" id="IPR001611">
    <property type="entry name" value="Leu-rich_rpt"/>
</dbReference>
<dbReference type="Proteomes" id="UP000001811">
    <property type="component" value="Chromosome 15"/>
</dbReference>
<evidence type="ECO:0000256" key="1">
    <source>
        <dbReference type="ARBA" id="ARBA00004115"/>
    </source>
</evidence>
<evidence type="ECO:0000256" key="21">
    <source>
        <dbReference type="SAM" id="SignalP"/>
    </source>
</evidence>
<dbReference type="GO" id="GO:0007601">
    <property type="term" value="P:visual perception"/>
    <property type="evidence" value="ECO:0007669"/>
    <property type="project" value="UniProtKB-KW"/>
</dbReference>
<keyword evidence="4" id="KW-0716">Sensory transduction</keyword>
<evidence type="ECO:0000313" key="25">
    <source>
        <dbReference type="Proteomes" id="UP000001811"/>
    </source>
</evidence>
<evidence type="ECO:0000256" key="7">
    <source>
        <dbReference type="ARBA" id="ARBA00022729"/>
    </source>
</evidence>
<dbReference type="SMR" id="G1SKP6"/>
<dbReference type="Ensembl" id="ENSOCUT00000003910.4">
    <property type="protein sequence ID" value="ENSOCUP00000003394.4"/>
    <property type="gene ID" value="ENSOCUG00000003908.4"/>
</dbReference>
<dbReference type="PANTHER" id="PTHR45842:SF8">
    <property type="entry name" value="LEUCINE-RICH REPEAT, IMMUNOGLOBULIN-LIKE DOMAIN AND TRANSMEMBRANE DOMAIN-CONTAINING PROTEIN 3"/>
    <property type="match status" value="1"/>
</dbReference>
<dbReference type="PANTHER" id="PTHR45842">
    <property type="entry name" value="SYNAPTIC ADHESION-LIKE MOLECULE SALM"/>
    <property type="match status" value="1"/>
</dbReference>
<feature type="region of interest" description="Disordered" evidence="19">
    <location>
        <begin position="354"/>
        <end position="403"/>
    </location>
</feature>
<dbReference type="GO" id="GO:0030425">
    <property type="term" value="C:dendrite"/>
    <property type="evidence" value="ECO:0007669"/>
    <property type="project" value="UniProtKB-SubCell"/>
</dbReference>
<dbReference type="InterPro" id="IPR036179">
    <property type="entry name" value="Ig-like_dom_sf"/>
</dbReference>
<evidence type="ECO:0000256" key="19">
    <source>
        <dbReference type="SAM" id="MobiDB-lite"/>
    </source>
</evidence>
<dbReference type="KEGG" id="ocu:100357507"/>
<dbReference type="InterPro" id="IPR003591">
    <property type="entry name" value="Leu-rich_rpt_typical-subtyp"/>
</dbReference>
<dbReference type="CDD" id="cd00063">
    <property type="entry name" value="FN3"/>
    <property type="match status" value="1"/>
</dbReference>
<dbReference type="GO" id="GO:0010467">
    <property type="term" value="P:gene expression"/>
    <property type="evidence" value="ECO:0007669"/>
    <property type="project" value="Ensembl"/>
</dbReference>
<dbReference type="GeneID" id="100357507"/>
<dbReference type="SUPFAM" id="SSF49265">
    <property type="entry name" value="Fibronectin type III"/>
    <property type="match status" value="1"/>
</dbReference>
<feature type="signal peptide" evidence="21">
    <location>
        <begin position="1"/>
        <end position="19"/>
    </location>
</feature>
<name>G1SKP6_RABIT</name>
<dbReference type="FunFam" id="2.60.40.10:FF:000744">
    <property type="entry name" value="Leucine rich repeat, Ig-like and transmembrane domains 1"/>
    <property type="match status" value="1"/>
</dbReference>
<dbReference type="Gene3D" id="3.80.10.10">
    <property type="entry name" value="Ribonuclease Inhibitor"/>
    <property type="match status" value="1"/>
</dbReference>
<evidence type="ECO:0000256" key="15">
    <source>
        <dbReference type="ARBA" id="ARBA00023305"/>
    </source>
</evidence>
<keyword evidence="12" id="KW-1015">Disulfide bond</keyword>
<accession>G1SKP6</accession>
<dbReference type="PROSITE" id="PS51450">
    <property type="entry name" value="LRR"/>
    <property type="match status" value="2"/>
</dbReference>
<evidence type="ECO:0000256" key="6">
    <source>
        <dbReference type="ARBA" id="ARBA00022692"/>
    </source>
</evidence>
<keyword evidence="6 20" id="KW-0812">Transmembrane</keyword>
<evidence type="ECO:0000256" key="18">
    <source>
        <dbReference type="ARBA" id="ARBA00068066"/>
    </source>
</evidence>
<dbReference type="PaxDb" id="9986-ENSOCUP00000003394"/>
<comment type="function">
    <text evidence="17">Plays a role in the synapse formation and synaptic transmission between cone photoreceptor cells and retinal bipolar cells. Required for normal transmission of a light-evoked stimulus from the cone photoreceptor cells to the ON-bipolar cells and ON-ganglion cells in the inner retina. Required in retinal ON-bipolar cells for normal localization of the cation channel TRPM1 at dendrite tips. Seems to play a specific role in synaptic contacts made by ON-bipolar cells with cone photoreceptor pedicles. May also have a role in cone synapse formation. Might facilitate FGFR1 exit from the endoplasmic reticulum to the Golgi. Could be a regulator of the FGFRs.</text>
</comment>
<dbReference type="InterPro" id="IPR036116">
    <property type="entry name" value="FN3_sf"/>
</dbReference>
<dbReference type="EMBL" id="AAGW02021928">
    <property type="status" value="NOT_ANNOTATED_CDS"/>
    <property type="molecule type" value="Genomic_DNA"/>
</dbReference>
<dbReference type="Pfam" id="PF13855">
    <property type="entry name" value="LRR_8"/>
    <property type="match status" value="2"/>
</dbReference>
<feature type="compositionally biased region" description="Low complexity" evidence="19">
    <location>
        <begin position="377"/>
        <end position="403"/>
    </location>
</feature>
<dbReference type="InterPro" id="IPR032675">
    <property type="entry name" value="LRR_dom_sf"/>
</dbReference>